<evidence type="ECO:0000313" key="2">
    <source>
        <dbReference type="Proteomes" id="UP000195331"/>
    </source>
</evidence>
<dbReference type="RefSeq" id="WP_087083917.1">
    <property type="nucleotide sequence ID" value="NZ_CP020813.1"/>
</dbReference>
<dbReference type="Proteomes" id="UP000195331">
    <property type="component" value="Plasmid unnamed4"/>
</dbReference>
<gene>
    <name evidence="1" type="ORF">BTO20_38680</name>
</gene>
<keyword evidence="2" id="KW-1185">Reference proteome</keyword>
<proteinExistence type="predicted"/>
<dbReference type="KEGG" id="mdx:BTO20_38680"/>
<sequence>MTRNIFEVRPEAGSDDEIQVEEIDQTAAQGVSRTAQVAYRGWEVHIGHHGAVTVPMQPTEGKSVADLATCLRAAYRRVDVGGPTSGPTTGAGRTPRGGELGTVVGEVLTTAAGALAGNASAVAHCYIYDALRTAWEQTGRAAPYAAVLAAVRAQLPPHTTLTDFAAKVDGESMLAVLRSAAEVALAAPLSIPVSNTVTRSA</sequence>
<reference evidence="1 2" key="1">
    <citation type="submission" date="2017-04" db="EMBL/GenBank/DDBJ databases">
        <title>Whole Genome Sequence of 1,4-Dioxane Degrading Bacterium Mycobacterium dioxanotrophicus PH-06.</title>
        <authorList>
            <person name="He Y."/>
        </authorList>
    </citation>
    <scope>NUCLEOTIDE SEQUENCE [LARGE SCALE GENOMIC DNA]</scope>
    <source>
        <strain evidence="1 2">PH-06</strain>
        <plasmid evidence="1 2">unnamed4</plasmid>
    </source>
</reference>
<name>A0A1Y0CGX8_9MYCO</name>
<dbReference type="AlphaFoldDB" id="A0A1Y0CGX8"/>
<keyword evidence="1" id="KW-0614">Plasmid</keyword>
<geneLocation type="plasmid" evidence="1 2">
    <name>unnamed4</name>
</geneLocation>
<dbReference type="OrthoDB" id="4761729at2"/>
<protein>
    <submittedName>
        <fullName evidence="1">Uncharacterized protein</fullName>
    </submittedName>
</protein>
<evidence type="ECO:0000313" key="1">
    <source>
        <dbReference type="EMBL" id="ART74521.1"/>
    </source>
</evidence>
<dbReference type="EMBL" id="CP020813">
    <property type="protein sequence ID" value="ART74521.1"/>
    <property type="molecule type" value="Genomic_DNA"/>
</dbReference>
<accession>A0A1Y0CGX8</accession>
<organism evidence="1 2">
    <name type="scientific">Mycobacterium dioxanotrophicus</name>
    <dbReference type="NCBI Taxonomy" id="482462"/>
    <lineage>
        <taxon>Bacteria</taxon>
        <taxon>Bacillati</taxon>
        <taxon>Actinomycetota</taxon>
        <taxon>Actinomycetes</taxon>
        <taxon>Mycobacteriales</taxon>
        <taxon>Mycobacteriaceae</taxon>
        <taxon>Mycobacterium</taxon>
    </lineage>
</organism>